<sequence length="211" mass="24854">MEVDNGPGPFKIEEKQCTEKNNMEMQHKKDKHIKQIEGDQESDEATNPLPPGLVLKEKEQQISPRKVEELVKKWGNEWGERRSPKNEEEINNTSNMETNNRIIKCRNSNFQQKEKETGEGKHVRIDDGEGYYIVELPEEEEEADQSRMMIEWEQNLALEMSNKLQIKRKREEPTKMLLKEREEHEDEEEETSNKKAKKEAIQDAEGEAFLE</sequence>
<organism evidence="2 3">
    <name type="scientific">Stylosanthes scabra</name>
    <dbReference type="NCBI Taxonomy" id="79078"/>
    <lineage>
        <taxon>Eukaryota</taxon>
        <taxon>Viridiplantae</taxon>
        <taxon>Streptophyta</taxon>
        <taxon>Embryophyta</taxon>
        <taxon>Tracheophyta</taxon>
        <taxon>Spermatophyta</taxon>
        <taxon>Magnoliopsida</taxon>
        <taxon>eudicotyledons</taxon>
        <taxon>Gunneridae</taxon>
        <taxon>Pentapetalae</taxon>
        <taxon>rosids</taxon>
        <taxon>fabids</taxon>
        <taxon>Fabales</taxon>
        <taxon>Fabaceae</taxon>
        <taxon>Papilionoideae</taxon>
        <taxon>50 kb inversion clade</taxon>
        <taxon>dalbergioids sensu lato</taxon>
        <taxon>Dalbergieae</taxon>
        <taxon>Pterocarpus clade</taxon>
        <taxon>Stylosanthes</taxon>
    </lineage>
</organism>
<feature type="region of interest" description="Disordered" evidence="1">
    <location>
        <begin position="20"/>
        <end position="62"/>
    </location>
</feature>
<evidence type="ECO:0000256" key="1">
    <source>
        <dbReference type="SAM" id="MobiDB-lite"/>
    </source>
</evidence>
<dbReference type="EMBL" id="JASCZI010271932">
    <property type="protein sequence ID" value="MED6217873.1"/>
    <property type="molecule type" value="Genomic_DNA"/>
</dbReference>
<feature type="compositionally biased region" description="Polar residues" evidence="1">
    <location>
        <begin position="91"/>
        <end position="101"/>
    </location>
</feature>
<evidence type="ECO:0000313" key="2">
    <source>
        <dbReference type="EMBL" id="MED6217873.1"/>
    </source>
</evidence>
<protein>
    <submittedName>
        <fullName evidence="2">Uncharacterized protein</fullName>
    </submittedName>
</protein>
<feature type="compositionally biased region" description="Acidic residues" evidence="1">
    <location>
        <begin position="202"/>
        <end position="211"/>
    </location>
</feature>
<gene>
    <name evidence="2" type="ORF">PIB30_021670</name>
</gene>
<accession>A0ABU6Z983</accession>
<proteinExistence type="predicted"/>
<dbReference type="Proteomes" id="UP001341840">
    <property type="component" value="Unassembled WGS sequence"/>
</dbReference>
<keyword evidence="3" id="KW-1185">Reference proteome</keyword>
<comment type="caution">
    <text evidence="2">The sequence shown here is derived from an EMBL/GenBank/DDBJ whole genome shotgun (WGS) entry which is preliminary data.</text>
</comment>
<feature type="region of interest" description="Disordered" evidence="1">
    <location>
        <begin position="81"/>
        <end position="101"/>
    </location>
</feature>
<feature type="compositionally biased region" description="Basic and acidic residues" evidence="1">
    <location>
        <begin position="20"/>
        <end position="37"/>
    </location>
</feature>
<evidence type="ECO:0000313" key="3">
    <source>
        <dbReference type="Proteomes" id="UP001341840"/>
    </source>
</evidence>
<feature type="region of interest" description="Disordered" evidence="1">
    <location>
        <begin position="167"/>
        <end position="211"/>
    </location>
</feature>
<feature type="compositionally biased region" description="Basic and acidic residues" evidence="1">
    <location>
        <begin position="169"/>
        <end position="182"/>
    </location>
</feature>
<reference evidence="2 3" key="1">
    <citation type="journal article" date="2023" name="Plants (Basel)">
        <title>Bridging the Gap: Combining Genomics and Transcriptomics Approaches to Understand Stylosanthes scabra, an Orphan Legume from the Brazilian Caatinga.</title>
        <authorList>
            <person name="Ferreira-Neto J.R.C."/>
            <person name="da Silva M.D."/>
            <person name="Binneck E."/>
            <person name="de Melo N.F."/>
            <person name="da Silva R.H."/>
            <person name="de Melo A.L.T.M."/>
            <person name="Pandolfi V."/>
            <person name="Bustamante F.O."/>
            <person name="Brasileiro-Vidal A.C."/>
            <person name="Benko-Iseppon A.M."/>
        </authorList>
    </citation>
    <scope>NUCLEOTIDE SEQUENCE [LARGE SCALE GENOMIC DNA]</scope>
    <source>
        <tissue evidence="2">Leaves</tissue>
    </source>
</reference>
<name>A0ABU6Z983_9FABA</name>